<keyword evidence="6" id="KW-1133">Transmembrane helix</keyword>
<dbReference type="PANTHER" id="PTHR14402">
    <property type="entry name" value="RECEPTOR TRANSPORTING PROTEIN"/>
    <property type="match status" value="1"/>
</dbReference>
<evidence type="ECO:0000256" key="6">
    <source>
        <dbReference type="ARBA" id="ARBA00022989"/>
    </source>
</evidence>
<keyword evidence="4" id="KW-0863">Zinc-finger</keyword>
<keyword evidence="7" id="KW-0472">Membrane</keyword>
<evidence type="ECO:0000256" key="7">
    <source>
        <dbReference type="ARBA" id="ARBA00023136"/>
    </source>
</evidence>
<evidence type="ECO:0000313" key="11">
    <source>
        <dbReference type="Proteomes" id="UP000748531"/>
    </source>
</evidence>
<dbReference type="Proteomes" id="UP000748531">
    <property type="component" value="Unassembled WGS sequence"/>
</dbReference>
<comment type="subcellular location">
    <subcellularLocation>
        <location evidence="1">Membrane</location>
        <topology evidence="1">Single-pass membrane protein</topology>
    </subcellularLocation>
</comment>
<dbReference type="GO" id="GO:0016020">
    <property type="term" value="C:membrane"/>
    <property type="evidence" value="ECO:0007669"/>
    <property type="project" value="UniProtKB-SubCell"/>
</dbReference>
<dbReference type="EMBL" id="LUCH01000922">
    <property type="protein sequence ID" value="KAF5404031.1"/>
    <property type="molecule type" value="Genomic_DNA"/>
</dbReference>
<proteinExistence type="predicted"/>
<reference evidence="10" key="1">
    <citation type="submission" date="2019-05" db="EMBL/GenBank/DDBJ databases">
        <title>Annotation for the trematode Paragonimus heterotremus.</title>
        <authorList>
            <person name="Choi Y.-J."/>
        </authorList>
    </citation>
    <scope>NUCLEOTIDE SEQUENCE</scope>
    <source>
        <strain evidence="10">LC</strain>
    </source>
</reference>
<evidence type="ECO:0000256" key="5">
    <source>
        <dbReference type="ARBA" id="ARBA00022833"/>
    </source>
</evidence>
<evidence type="ECO:0000259" key="9">
    <source>
        <dbReference type="SMART" id="SM01328"/>
    </source>
</evidence>
<protein>
    <recommendedName>
        <fullName evidence="9">3CxxC-type domain-containing protein</fullName>
    </recommendedName>
</protein>
<evidence type="ECO:0000256" key="8">
    <source>
        <dbReference type="SAM" id="MobiDB-lite"/>
    </source>
</evidence>
<dbReference type="SMART" id="SM01328">
    <property type="entry name" value="zf-3CxxC"/>
    <property type="match status" value="1"/>
</dbReference>
<keyword evidence="5" id="KW-0862">Zinc</keyword>
<dbReference type="PANTHER" id="PTHR14402:SF10">
    <property type="entry name" value="3CXXC-TYPE DOMAIN-CONTAINING PROTEIN"/>
    <property type="match status" value="1"/>
</dbReference>
<accession>A0A8J4WJR9</accession>
<sequence length="555" mass="61972">MSHFSDTSTTMIPSSGENTMITVDYYEMMKFSHWNPKFHEMAQKLAALLLQHGHARTALPGDLWSTAELIHLDNSSNSNQDSLQTPTLKMPSKSNELLLSMGVHPTKFKSSIFQNKTRSQANANRNEVVTTVFTKNSSTDNLSTWIKHKLNPGLETTPILGYRLDATSVLKRVPQSLPPLQTLPLTAQPQGVPLLNPSHLRFLFTSQPDPLRPVLAVLQVPTYPIADASIQSVIDSLQPPTPLTDWGLSLSTNLSMLPPQIPNLLTATAFNSPHLLSLLLCDNTLLKRIIPPEFTQVSNLHAPPPYSVPLSVCQPISLGCLSNLSITPFNPVSSLPYPPNILHISKSSDGRLDVLLVRDEAKTRFMCSPCSRQWTSMKGSITFVVVLSHWLGGPIQLSEWTVQPGANVFFELFPQSCGDCDLLCQPKWYPEEIYKVIRNLFVRIHDQFYGDMIPWDDQWNWQRRDGQPSGPHDSQKCVACQNGFCRGLFRGQSHSVCSERNNLKVPNTQTQNMNAHADKSTPEKSIDRSSRAISPNEPPRCKRRTTVGEPSKTEI</sequence>
<evidence type="ECO:0000313" key="10">
    <source>
        <dbReference type="EMBL" id="KAF5404031.1"/>
    </source>
</evidence>
<name>A0A8J4WJR9_9TREM</name>
<gene>
    <name evidence="10" type="ORF">PHET_02665</name>
</gene>
<feature type="domain" description="3CxxC-type" evidence="9">
    <location>
        <begin position="360"/>
        <end position="483"/>
    </location>
</feature>
<dbReference type="OrthoDB" id="8121437at2759"/>
<dbReference type="GO" id="GO:0051205">
    <property type="term" value="P:protein insertion into membrane"/>
    <property type="evidence" value="ECO:0007669"/>
    <property type="project" value="TreeGrafter"/>
</dbReference>
<feature type="compositionally biased region" description="Basic and acidic residues" evidence="8">
    <location>
        <begin position="516"/>
        <end position="530"/>
    </location>
</feature>
<dbReference type="GO" id="GO:0006612">
    <property type="term" value="P:protein targeting to membrane"/>
    <property type="evidence" value="ECO:0007669"/>
    <property type="project" value="TreeGrafter"/>
</dbReference>
<evidence type="ECO:0000256" key="4">
    <source>
        <dbReference type="ARBA" id="ARBA00022771"/>
    </source>
</evidence>
<evidence type="ECO:0000256" key="1">
    <source>
        <dbReference type="ARBA" id="ARBA00004167"/>
    </source>
</evidence>
<feature type="compositionally biased region" description="Polar residues" evidence="8">
    <location>
        <begin position="505"/>
        <end position="514"/>
    </location>
</feature>
<keyword evidence="2" id="KW-0812">Transmembrane</keyword>
<evidence type="ECO:0000256" key="2">
    <source>
        <dbReference type="ARBA" id="ARBA00022692"/>
    </source>
</evidence>
<dbReference type="AlphaFoldDB" id="A0A8J4WJR9"/>
<evidence type="ECO:0000256" key="3">
    <source>
        <dbReference type="ARBA" id="ARBA00022723"/>
    </source>
</evidence>
<keyword evidence="11" id="KW-1185">Reference proteome</keyword>
<dbReference type="GO" id="GO:0008270">
    <property type="term" value="F:zinc ion binding"/>
    <property type="evidence" value="ECO:0007669"/>
    <property type="project" value="UniProtKB-KW"/>
</dbReference>
<dbReference type="InterPro" id="IPR026096">
    <property type="entry name" value="R-trans_p"/>
</dbReference>
<comment type="caution">
    <text evidence="10">The sequence shown here is derived from an EMBL/GenBank/DDBJ whole genome shotgun (WGS) entry which is preliminary data.</text>
</comment>
<keyword evidence="3" id="KW-0479">Metal-binding</keyword>
<organism evidence="10 11">
    <name type="scientific">Paragonimus heterotremus</name>
    <dbReference type="NCBI Taxonomy" id="100268"/>
    <lineage>
        <taxon>Eukaryota</taxon>
        <taxon>Metazoa</taxon>
        <taxon>Spiralia</taxon>
        <taxon>Lophotrochozoa</taxon>
        <taxon>Platyhelminthes</taxon>
        <taxon>Trematoda</taxon>
        <taxon>Digenea</taxon>
        <taxon>Plagiorchiida</taxon>
        <taxon>Troglotremata</taxon>
        <taxon>Troglotrematidae</taxon>
        <taxon>Paragonimus</taxon>
    </lineage>
</organism>
<dbReference type="Pfam" id="PF13695">
    <property type="entry name" value="Zn_ribbon_3CxxC"/>
    <property type="match status" value="1"/>
</dbReference>
<dbReference type="GO" id="GO:0031849">
    <property type="term" value="F:olfactory receptor binding"/>
    <property type="evidence" value="ECO:0007669"/>
    <property type="project" value="TreeGrafter"/>
</dbReference>
<dbReference type="InterPro" id="IPR027377">
    <property type="entry name" value="ZAR1/RTP1-5-like_Znf-3CxxC"/>
</dbReference>
<feature type="region of interest" description="Disordered" evidence="8">
    <location>
        <begin position="505"/>
        <end position="555"/>
    </location>
</feature>